<comment type="similarity">
    <text evidence="2">Belongs to the MipA/OmpV family.</text>
</comment>
<dbReference type="Proteomes" id="UP000249590">
    <property type="component" value="Unassembled WGS sequence"/>
</dbReference>
<proteinExistence type="inferred from homology"/>
<feature type="signal peptide" evidence="6">
    <location>
        <begin position="1"/>
        <end position="18"/>
    </location>
</feature>
<dbReference type="RefSeq" id="WP_111346710.1">
    <property type="nucleotide sequence ID" value="NZ_JAIWKD010000008.1"/>
</dbReference>
<dbReference type="GO" id="GO:0009279">
    <property type="term" value="C:cell outer membrane"/>
    <property type="evidence" value="ECO:0007669"/>
    <property type="project" value="UniProtKB-SubCell"/>
</dbReference>
<comment type="subcellular location">
    <subcellularLocation>
        <location evidence="1">Cell outer membrane</location>
    </subcellularLocation>
</comment>
<dbReference type="Pfam" id="PF06629">
    <property type="entry name" value="MipA"/>
    <property type="match status" value="1"/>
</dbReference>
<keyword evidence="5" id="KW-0998">Cell outer membrane</keyword>
<organism evidence="7 8">
    <name type="scientific">Acuticoccus sediminis</name>
    <dbReference type="NCBI Taxonomy" id="2184697"/>
    <lineage>
        <taxon>Bacteria</taxon>
        <taxon>Pseudomonadati</taxon>
        <taxon>Pseudomonadota</taxon>
        <taxon>Alphaproteobacteria</taxon>
        <taxon>Hyphomicrobiales</taxon>
        <taxon>Amorphaceae</taxon>
        <taxon>Acuticoccus</taxon>
    </lineage>
</organism>
<evidence type="ECO:0000256" key="6">
    <source>
        <dbReference type="SAM" id="SignalP"/>
    </source>
</evidence>
<name>A0A8B2NPL8_9HYPH</name>
<evidence type="ECO:0000256" key="2">
    <source>
        <dbReference type="ARBA" id="ARBA00005722"/>
    </source>
</evidence>
<evidence type="ECO:0000256" key="4">
    <source>
        <dbReference type="ARBA" id="ARBA00023136"/>
    </source>
</evidence>
<dbReference type="InterPro" id="IPR010583">
    <property type="entry name" value="MipA"/>
</dbReference>
<evidence type="ECO:0000256" key="1">
    <source>
        <dbReference type="ARBA" id="ARBA00004442"/>
    </source>
</evidence>
<reference evidence="7 8" key="1">
    <citation type="submission" date="2018-05" db="EMBL/GenBank/DDBJ databases">
        <title>Acuticoccus sediminis sp. nov., isolated from deep-sea sediment of Indian Ocean.</title>
        <authorList>
            <person name="Liu X."/>
            <person name="Lai Q."/>
            <person name="Du Y."/>
            <person name="Sun F."/>
            <person name="Zhang X."/>
            <person name="Wang S."/>
            <person name="Shao Z."/>
        </authorList>
    </citation>
    <scope>NUCLEOTIDE SEQUENCE [LARGE SCALE GENOMIC DNA]</scope>
    <source>
        <strain evidence="7 8">PTG4-2</strain>
    </source>
</reference>
<keyword evidence="4" id="KW-0472">Membrane</keyword>
<dbReference type="OrthoDB" id="5462484at2"/>
<evidence type="ECO:0000313" key="8">
    <source>
        <dbReference type="Proteomes" id="UP000249590"/>
    </source>
</evidence>
<sequence length="263" mass="28437">MALVAVPATALVSGPSMAADPLPESVPVPESVSYRDIVIDIGAGVGYEPVFPSSKRYGPTGWPLIALQYLRLPVFGEVVTEDKKAVSFAVFPSFNFVGERKSSDAHYLDGIDDTDLSFEFGGGASFRYGFLRAFADVRYGITGHNGFVGEAGIDVLMNPIDRLTLAVGPRISAADAQYMDYYFSVPNSAEELEPYNASGGFKDVSLAATATYELTEKWRLHGRVKYTHFIGDALDSPIVEAGNDQEISVGIGLTYRFSLDLGY</sequence>
<dbReference type="AlphaFoldDB" id="A0A8B2NPL8"/>
<dbReference type="PANTHER" id="PTHR38776">
    <property type="entry name" value="MLTA-INTERACTING PROTEIN-RELATED"/>
    <property type="match status" value="1"/>
</dbReference>
<gene>
    <name evidence="7" type="ORF">DLJ53_15250</name>
</gene>
<comment type="caution">
    <text evidence="7">The sequence shown here is derived from an EMBL/GenBank/DDBJ whole genome shotgun (WGS) entry which is preliminary data.</text>
</comment>
<keyword evidence="3 6" id="KW-0732">Signal</keyword>
<dbReference type="PANTHER" id="PTHR38776:SF1">
    <property type="entry name" value="MLTA-INTERACTING PROTEIN-RELATED"/>
    <property type="match status" value="1"/>
</dbReference>
<keyword evidence="8" id="KW-1185">Reference proteome</keyword>
<accession>A0A8B2NPL8</accession>
<evidence type="ECO:0000256" key="5">
    <source>
        <dbReference type="ARBA" id="ARBA00023237"/>
    </source>
</evidence>
<feature type="chain" id="PRO_5032366652" evidence="6">
    <location>
        <begin position="19"/>
        <end position="263"/>
    </location>
</feature>
<evidence type="ECO:0000256" key="3">
    <source>
        <dbReference type="ARBA" id="ARBA00022729"/>
    </source>
</evidence>
<dbReference type="EMBL" id="QHHQ01000003">
    <property type="protein sequence ID" value="RAI00612.1"/>
    <property type="molecule type" value="Genomic_DNA"/>
</dbReference>
<protein>
    <submittedName>
        <fullName evidence="7">MipA/OmpV family protein</fullName>
    </submittedName>
</protein>
<evidence type="ECO:0000313" key="7">
    <source>
        <dbReference type="EMBL" id="RAI00612.1"/>
    </source>
</evidence>